<dbReference type="PANTHER" id="PTHR23526">
    <property type="entry name" value="INTEGRAL MEMBRANE TRANSPORT PROTEIN-RELATED"/>
    <property type="match status" value="1"/>
</dbReference>
<evidence type="ECO:0000256" key="1">
    <source>
        <dbReference type="ARBA" id="ARBA00004651"/>
    </source>
</evidence>
<dbReference type="SUPFAM" id="SSF103473">
    <property type="entry name" value="MFS general substrate transporter"/>
    <property type="match status" value="1"/>
</dbReference>
<dbReference type="PRINTS" id="PR01035">
    <property type="entry name" value="TCRTETA"/>
</dbReference>
<feature type="transmembrane region" description="Helical" evidence="5">
    <location>
        <begin position="300"/>
        <end position="318"/>
    </location>
</feature>
<dbReference type="Proteomes" id="UP001500166">
    <property type="component" value="Unassembled WGS sequence"/>
</dbReference>
<name>A0ABN2Y7T1_9MICC</name>
<evidence type="ECO:0000313" key="8">
    <source>
        <dbReference type="Proteomes" id="UP001500166"/>
    </source>
</evidence>
<dbReference type="Pfam" id="PF07690">
    <property type="entry name" value="MFS_1"/>
    <property type="match status" value="1"/>
</dbReference>
<comment type="caution">
    <text evidence="7">The sequence shown here is derived from an EMBL/GenBank/DDBJ whole genome shotgun (WGS) entry which is preliminary data.</text>
</comment>
<gene>
    <name evidence="7" type="ORF">GCM10009824_26370</name>
</gene>
<dbReference type="InterPro" id="IPR011701">
    <property type="entry name" value="MFS"/>
</dbReference>
<dbReference type="PROSITE" id="PS50850">
    <property type="entry name" value="MFS"/>
    <property type="match status" value="1"/>
</dbReference>
<dbReference type="EMBL" id="BAAAQA010000033">
    <property type="protein sequence ID" value="GAA2122965.1"/>
    <property type="molecule type" value="Genomic_DNA"/>
</dbReference>
<feature type="transmembrane region" description="Helical" evidence="5">
    <location>
        <begin position="103"/>
        <end position="127"/>
    </location>
</feature>
<proteinExistence type="predicted"/>
<dbReference type="Gene3D" id="1.20.1250.20">
    <property type="entry name" value="MFS general substrate transporter like domains"/>
    <property type="match status" value="1"/>
</dbReference>
<evidence type="ECO:0000256" key="2">
    <source>
        <dbReference type="ARBA" id="ARBA00022692"/>
    </source>
</evidence>
<feature type="transmembrane region" description="Helical" evidence="5">
    <location>
        <begin position="240"/>
        <end position="259"/>
    </location>
</feature>
<protein>
    <submittedName>
        <fullName evidence="7">MFS transporter</fullName>
    </submittedName>
</protein>
<dbReference type="PROSITE" id="PS51257">
    <property type="entry name" value="PROKAR_LIPOPROTEIN"/>
    <property type="match status" value="1"/>
</dbReference>
<keyword evidence="2 5" id="KW-0812">Transmembrane</keyword>
<evidence type="ECO:0000256" key="3">
    <source>
        <dbReference type="ARBA" id="ARBA00022989"/>
    </source>
</evidence>
<evidence type="ECO:0000313" key="7">
    <source>
        <dbReference type="EMBL" id="GAA2122965.1"/>
    </source>
</evidence>
<dbReference type="RefSeq" id="WP_315275838.1">
    <property type="nucleotide sequence ID" value="NZ_BAAAQA010000033.1"/>
</dbReference>
<keyword evidence="8" id="KW-1185">Reference proteome</keyword>
<feature type="domain" description="Major facilitator superfamily (MFS) profile" evidence="6">
    <location>
        <begin position="1"/>
        <end position="414"/>
    </location>
</feature>
<accession>A0ABN2Y7T1</accession>
<feature type="transmembrane region" description="Helical" evidence="5">
    <location>
        <begin position="265"/>
        <end position="288"/>
    </location>
</feature>
<evidence type="ECO:0000259" key="6">
    <source>
        <dbReference type="PROSITE" id="PS50850"/>
    </source>
</evidence>
<evidence type="ECO:0000256" key="5">
    <source>
        <dbReference type="SAM" id="Phobius"/>
    </source>
</evidence>
<dbReference type="InterPro" id="IPR020846">
    <property type="entry name" value="MFS_dom"/>
</dbReference>
<feature type="transmembrane region" description="Helical" evidence="5">
    <location>
        <begin position="79"/>
        <end position="97"/>
    </location>
</feature>
<dbReference type="InterPro" id="IPR001958">
    <property type="entry name" value="Tet-R_TetA/multi-R_MdtG-like"/>
</dbReference>
<sequence>MIDSTRGSGSAVWLWLLVACAVLTQSTVNLLRPVTSYKLLALHADSVTIGLTTAAYALVPLFTAVWLGRYSDRAPQLKLLTLTGVGLLVAGGALLAASPTVWAIVAASVVLGMGHLCFTIGGQAAIARYAADRDLDKGFGWFTAAFSAGQMIGPLLGGWLVGRSTGVDSAERLADVNQALSIGTALSLFAVPLLIFRFTPPRSTTSLPGQPRTGQIGQASAEKPTVLGVLKVPRVGSHMLAALSLLAMLDILTAFLPVIGEEAGVAPVVVGVLLGVRGLASIASRILLPWLAGRFSRRALLLTCLFGAGITLIIPPLFFEHFWITAAFLAIGGFLLGLGQPLTMTMITTSVPSNWRGSALAVRLMGNRLGQVVLPLLAGVVAAPLGPAAAVWMCCGVLLVSGTEKLWGDNRSAR</sequence>
<feature type="transmembrane region" description="Helical" evidence="5">
    <location>
        <begin position="179"/>
        <end position="196"/>
    </location>
</feature>
<organism evidence="7 8">
    <name type="scientific">Kocuria atrinae</name>
    <dbReference type="NCBI Taxonomy" id="592377"/>
    <lineage>
        <taxon>Bacteria</taxon>
        <taxon>Bacillati</taxon>
        <taxon>Actinomycetota</taxon>
        <taxon>Actinomycetes</taxon>
        <taxon>Micrococcales</taxon>
        <taxon>Micrococcaceae</taxon>
        <taxon>Kocuria</taxon>
    </lineage>
</organism>
<reference evidence="7 8" key="1">
    <citation type="journal article" date="2019" name="Int. J. Syst. Evol. Microbiol.">
        <title>The Global Catalogue of Microorganisms (GCM) 10K type strain sequencing project: providing services to taxonomists for standard genome sequencing and annotation.</title>
        <authorList>
            <consortium name="The Broad Institute Genomics Platform"/>
            <consortium name="The Broad Institute Genome Sequencing Center for Infectious Disease"/>
            <person name="Wu L."/>
            <person name="Ma J."/>
        </authorList>
    </citation>
    <scope>NUCLEOTIDE SEQUENCE [LARGE SCALE GENOMIC DNA]</scope>
    <source>
        <strain evidence="7 8">JCM 15914</strain>
    </source>
</reference>
<comment type="subcellular location">
    <subcellularLocation>
        <location evidence="1">Cell membrane</location>
        <topology evidence="1">Multi-pass membrane protein</topology>
    </subcellularLocation>
</comment>
<keyword evidence="3 5" id="KW-1133">Transmembrane helix</keyword>
<dbReference type="PANTHER" id="PTHR23526:SF4">
    <property type="entry name" value="INTEGRAL MEMBRANE TRANSPORT PROTEIN"/>
    <property type="match status" value="1"/>
</dbReference>
<dbReference type="InterPro" id="IPR036259">
    <property type="entry name" value="MFS_trans_sf"/>
</dbReference>
<feature type="transmembrane region" description="Helical" evidence="5">
    <location>
        <begin position="372"/>
        <end position="400"/>
    </location>
</feature>
<feature type="transmembrane region" description="Helical" evidence="5">
    <location>
        <begin position="324"/>
        <end position="351"/>
    </location>
</feature>
<dbReference type="InterPro" id="IPR052528">
    <property type="entry name" value="Sugar_transport-like"/>
</dbReference>
<keyword evidence="4 5" id="KW-0472">Membrane</keyword>
<evidence type="ECO:0000256" key="4">
    <source>
        <dbReference type="ARBA" id="ARBA00023136"/>
    </source>
</evidence>
<feature type="transmembrane region" description="Helical" evidence="5">
    <location>
        <begin position="48"/>
        <end position="67"/>
    </location>
</feature>
<feature type="transmembrane region" description="Helical" evidence="5">
    <location>
        <begin position="139"/>
        <end position="159"/>
    </location>
</feature>